<gene>
    <name evidence="1" type="ORF">K488DRAFT_13843</name>
</gene>
<sequence length="216" mass="23840">WSVYLSEADQFDRALSNAWKEDMNGTLIFTGLFSATVAAFTLASYPALQPNSSDITNSLLLHILRQTSSQPLALPEPILSSDPFNPPDAALRVNILWFISLVLSMTCALVATLIQQWVRVYLHAADHSSVPYRRGHIHAFMFEGLQRFHVSATLEAVPALLHASVFLFLAGLFEFLLPVNTTVAYVLLTVVAVVSLCYAALTVLPIFFVNCPFQTP</sequence>
<keyword evidence="2" id="KW-1185">Reference proteome</keyword>
<name>A0ACB8QXD3_9AGAM</name>
<feature type="non-terminal residue" evidence="1">
    <location>
        <position position="216"/>
    </location>
</feature>
<comment type="caution">
    <text evidence="1">The sequence shown here is derived from an EMBL/GenBank/DDBJ whole genome shotgun (WGS) entry which is preliminary data.</text>
</comment>
<feature type="non-terminal residue" evidence="1">
    <location>
        <position position="1"/>
    </location>
</feature>
<evidence type="ECO:0000313" key="2">
    <source>
        <dbReference type="Proteomes" id="UP000814128"/>
    </source>
</evidence>
<protein>
    <submittedName>
        <fullName evidence="1">Uncharacterized protein</fullName>
    </submittedName>
</protein>
<proteinExistence type="predicted"/>
<reference evidence="1" key="2">
    <citation type="journal article" date="2022" name="New Phytol.">
        <title>Evolutionary transition to the ectomycorrhizal habit in the genomes of a hyperdiverse lineage of mushroom-forming fungi.</title>
        <authorList>
            <person name="Looney B."/>
            <person name="Miyauchi S."/>
            <person name="Morin E."/>
            <person name="Drula E."/>
            <person name="Courty P.E."/>
            <person name="Kohler A."/>
            <person name="Kuo A."/>
            <person name="LaButti K."/>
            <person name="Pangilinan J."/>
            <person name="Lipzen A."/>
            <person name="Riley R."/>
            <person name="Andreopoulos W."/>
            <person name="He G."/>
            <person name="Johnson J."/>
            <person name="Nolan M."/>
            <person name="Tritt A."/>
            <person name="Barry K.W."/>
            <person name="Grigoriev I.V."/>
            <person name="Nagy L.G."/>
            <person name="Hibbett D."/>
            <person name="Henrissat B."/>
            <person name="Matheny P.B."/>
            <person name="Labbe J."/>
            <person name="Martin F.M."/>
        </authorList>
    </citation>
    <scope>NUCLEOTIDE SEQUENCE</scope>
    <source>
        <strain evidence="1">EC-137</strain>
    </source>
</reference>
<reference evidence="1" key="1">
    <citation type="submission" date="2021-02" db="EMBL/GenBank/DDBJ databases">
        <authorList>
            <consortium name="DOE Joint Genome Institute"/>
            <person name="Ahrendt S."/>
            <person name="Looney B.P."/>
            <person name="Miyauchi S."/>
            <person name="Morin E."/>
            <person name="Drula E."/>
            <person name="Courty P.E."/>
            <person name="Chicoki N."/>
            <person name="Fauchery L."/>
            <person name="Kohler A."/>
            <person name="Kuo A."/>
            <person name="Labutti K."/>
            <person name="Pangilinan J."/>
            <person name="Lipzen A."/>
            <person name="Riley R."/>
            <person name="Andreopoulos W."/>
            <person name="He G."/>
            <person name="Johnson J."/>
            <person name="Barry K.W."/>
            <person name="Grigoriev I.V."/>
            <person name="Nagy L."/>
            <person name="Hibbett D."/>
            <person name="Henrissat B."/>
            <person name="Matheny P.B."/>
            <person name="Labbe J."/>
            <person name="Martin F."/>
        </authorList>
    </citation>
    <scope>NUCLEOTIDE SEQUENCE</scope>
    <source>
        <strain evidence="1">EC-137</strain>
    </source>
</reference>
<accession>A0ACB8QXD3</accession>
<organism evidence="1 2">
    <name type="scientific">Vararia minispora EC-137</name>
    <dbReference type="NCBI Taxonomy" id="1314806"/>
    <lineage>
        <taxon>Eukaryota</taxon>
        <taxon>Fungi</taxon>
        <taxon>Dikarya</taxon>
        <taxon>Basidiomycota</taxon>
        <taxon>Agaricomycotina</taxon>
        <taxon>Agaricomycetes</taxon>
        <taxon>Russulales</taxon>
        <taxon>Lachnocladiaceae</taxon>
        <taxon>Vararia</taxon>
    </lineage>
</organism>
<dbReference type="EMBL" id="MU273474">
    <property type="protein sequence ID" value="KAI0036217.1"/>
    <property type="molecule type" value="Genomic_DNA"/>
</dbReference>
<dbReference type="Proteomes" id="UP000814128">
    <property type="component" value="Unassembled WGS sequence"/>
</dbReference>
<evidence type="ECO:0000313" key="1">
    <source>
        <dbReference type="EMBL" id="KAI0036217.1"/>
    </source>
</evidence>